<name>A0A3N0XRZ5_ANAGA</name>
<evidence type="ECO:0000313" key="2">
    <source>
        <dbReference type="EMBL" id="ROJ29338.1"/>
    </source>
</evidence>
<gene>
    <name evidence="2" type="ORF">DPX16_13782</name>
</gene>
<dbReference type="EMBL" id="RJVU01062584">
    <property type="protein sequence ID" value="ROJ29338.1"/>
    <property type="molecule type" value="Genomic_DNA"/>
</dbReference>
<evidence type="ECO:0000313" key="3">
    <source>
        <dbReference type="Proteomes" id="UP000281406"/>
    </source>
</evidence>
<dbReference type="AlphaFoldDB" id="A0A3N0XRZ5"/>
<sequence>MESSSFSFCSDSRKMTLNAERELEIRNGRDSLMDGGGHLSGADSDSLCQPSDSDMAQLLSFPPPVILLFF</sequence>
<dbReference type="Proteomes" id="UP000281406">
    <property type="component" value="Unassembled WGS sequence"/>
</dbReference>
<feature type="region of interest" description="Disordered" evidence="1">
    <location>
        <begin position="29"/>
        <end position="48"/>
    </location>
</feature>
<evidence type="ECO:0000256" key="1">
    <source>
        <dbReference type="SAM" id="MobiDB-lite"/>
    </source>
</evidence>
<reference evidence="2 3" key="1">
    <citation type="submission" date="2018-10" db="EMBL/GenBank/DDBJ databases">
        <title>Genome assembly for a Yunnan-Guizhou Plateau 3E fish, Anabarilius grahami (Regan), and its evolutionary and genetic applications.</title>
        <authorList>
            <person name="Jiang W."/>
        </authorList>
    </citation>
    <scope>NUCLEOTIDE SEQUENCE [LARGE SCALE GENOMIC DNA]</scope>
    <source>
        <strain evidence="2">AG-KIZ</strain>
        <tissue evidence="2">Muscle</tissue>
    </source>
</reference>
<protein>
    <submittedName>
        <fullName evidence="2">Uncharacterized protein</fullName>
    </submittedName>
</protein>
<comment type="caution">
    <text evidence="2">The sequence shown here is derived from an EMBL/GenBank/DDBJ whole genome shotgun (WGS) entry which is preliminary data.</text>
</comment>
<accession>A0A3N0XRZ5</accession>
<proteinExistence type="predicted"/>
<keyword evidence="3" id="KW-1185">Reference proteome</keyword>
<organism evidence="2 3">
    <name type="scientific">Anabarilius grahami</name>
    <name type="common">Kanglang fish</name>
    <name type="synonym">Barilius grahami</name>
    <dbReference type="NCBI Taxonomy" id="495550"/>
    <lineage>
        <taxon>Eukaryota</taxon>
        <taxon>Metazoa</taxon>
        <taxon>Chordata</taxon>
        <taxon>Craniata</taxon>
        <taxon>Vertebrata</taxon>
        <taxon>Euteleostomi</taxon>
        <taxon>Actinopterygii</taxon>
        <taxon>Neopterygii</taxon>
        <taxon>Teleostei</taxon>
        <taxon>Ostariophysi</taxon>
        <taxon>Cypriniformes</taxon>
        <taxon>Xenocyprididae</taxon>
        <taxon>Xenocypridinae</taxon>
        <taxon>Xenocypridinae incertae sedis</taxon>
        <taxon>Anabarilius</taxon>
    </lineage>
</organism>